<reference evidence="2" key="2">
    <citation type="submission" date="2025-05" db="UniProtKB">
        <authorList>
            <consortium name="EnsemblMetazoa"/>
        </authorList>
    </citation>
    <scope>IDENTIFICATION</scope>
</reference>
<proteinExistence type="predicted"/>
<organism evidence="2 3">
    <name type="scientific">Drosophila rhopaloa</name>
    <name type="common">Fruit fly</name>
    <dbReference type="NCBI Taxonomy" id="1041015"/>
    <lineage>
        <taxon>Eukaryota</taxon>
        <taxon>Metazoa</taxon>
        <taxon>Ecdysozoa</taxon>
        <taxon>Arthropoda</taxon>
        <taxon>Hexapoda</taxon>
        <taxon>Insecta</taxon>
        <taxon>Pterygota</taxon>
        <taxon>Neoptera</taxon>
        <taxon>Endopterygota</taxon>
        <taxon>Diptera</taxon>
        <taxon>Brachycera</taxon>
        <taxon>Muscomorpha</taxon>
        <taxon>Ephydroidea</taxon>
        <taxon>Drosophilidae</taxon>
        <taxon>Drosophila</taxon>
        <taxon>Sophophora</taxon>
    </lineage>
</organism>
<dbReference type="EnsemblMetazoa" id="XM_044462046.1">
    <property type="protein sequence ID" value="XP_044317981.1"/>
    <property type="gene ID" value="LOC123038155"/>
</dbReference>
<keyword evidence="3" id="KW-1185">Reference proteome</keyword>
<evidence type="ECO:0000256" key="1">
    <source>
        <dbReference type="SAM" id="SignalP"/>
    </source>
</evidence>
<feature type="chain" id="PRO_5046490818" evidence="1">
    <location>
        <begin position="26"/>
        <end position="88"/>
    </location>
</feature>
<dbReference type="Proteomes" id="UP001652680">
    <property type="component" value="Unassembled WGS sequence"/>
</dbReference>
<dbReference type="GeneID" id="123038155"/>
<protein>
    <submittedName>
        <fullName evidence="2">Uncharacterized protein</fullName>
    </submittedName>
</protein>
<evidence type="ECO:0000313" key="2">
    <source>
        <dbReference type="EnsemblMetazoa" id="XP_044317981.1"/>
    </source>
</evidence>
<dbReference type="RefSeq" id="XP_044317981.1">
    <property type="nucleotide sequence ID" value="XM_044462046.1"/>
</dbReference>
<name>A0ABM5JGN3_DRORH</name>
<feature type="signal peptide" evidence="1">
    <location>
        <begin position="1"/>
        <end position="25"/>
    </location>
</feature>
<evidence type="ECO:0000313" key="3">
    <source>
        <dbReference type="Proteomes" id="UP001652680"/>
    </source>
</evidence>
<keyword evidence="1" id="KW-0732">Signal</keyword>
<reference evidence="3" key="1">
    <citation type="journal article" date="2021" name="Elife">
        <title>Highly contiguous assemblies of 101 drosophilid genomes.</title>
        <authorList>
            <person name="Kim B.Y."/>
            <person name="Wang J.R."/>
            <person name="Miller D.E."/>
            <person name="Barmina O."/>
            <person name="Delaney E."/>
            <person name="Thompson A."/>
            <person name="Comeault A.A."/>
            <person name="Peede D."/>
            <person name="D'Agostino E.R."/>
            <person name="Pelaez J."/>
            <person name="Aguilar J.M."/>
            <person name="Haji D."/>
            <person name="Matsunaga T."/>
            <person name="Armstrong E.E."/>
            <person name="Zych M."/>
            <person name="Ogawa Y."/>
            <person name="Stamenkovic-Radak M."/>
            <person name="Jelic M."/>
            <person name="Veselinovic M.S."/>
            <person name="Tanaskovic M."/>
            <person name="Eric P."/>
            <person name="Gao J.J."/>
            <person name="Katoh T.K."/>
            <person name="Toda M.J."/>
            <person name="Watabe H."/>
            <person name="Watada M."/>
            <person name="Davis J.S."/>
            <person name="Moyle L.C."/>
            <person name="Manoli G."/>
            <person name="Bertolini E."/>
            <person name="Kostal V."/>
            <person name="Hawley R.S."/>
            <person name="Takahashi A."/>
            <person name="Jones C.D."/>
            <person name="Price D.K."/>
            <person name="Whiteman N."/>
            <person name="Kopp A."/>
            <person name="Matute D.R."/>
            <person name="Petrov D.A."/>
        </authorList>
    </citation>
    <scope>NUCLEOTIDE SEQUENCE [LARGE SCALE GENOMIC DNA]</scope>
</reference>
<accession>A0ABM5JGN3</accession>
<sequence>MASRCGFLCLFCILVINNLLLATLAIDSEIVEAETGGLNATDPNEAMQISLEEVWNPNETVQVQPYNILEANCPQGYVLANKHCHRRA</sequence>